<name>A0A7X2MZC5_9CLOT</name>
<gene>
    <name evidence="1" type="ORF">FYJ33_10765</name>
</gene>
<organism evidence="1 2">
    <name type="scientific">Inconstantimicrobium porci</name>
    <dbReference type="NCBI Taxonomy" id="2652291"/>
    <lineage>
        <taxon>Bacteria</taxon>
        <taxon>Bacillati</taxon>
        <taxon>Bacillota</taxon>
        <taxon>Clostridia</taxon>
        <taxon>Eubacteriales</taxon>
        <taxon>Clostridiaceae</taxon>
        <taxon>Inconstantimicrobium</taxon>
    </lineage>
</organism>
<dbReference type="EMBL" id="VULX01000017">
    <property type="protein sequence ID" value="MSR91872.1"/>
    <property type="molecule type" value="Genomic_DNA"/>
</dbReference>
<accession>A0A7X2MZC5</accession>
<sequence length="63" mass="7333">MCRLHHIQSQDIYYASPNIYQNNENHKIGAFYVLTEGCKTIYPLKADGFLNIDQIKIDQGFIQ</sequence>
<dbReference type="AlphaFoldDB" id="A0A7X2MZC5"/>
<proteinExistence type="predicted"/>
<evidence type="ECO:0000313" key="1">
    <source>
        <dbReference type="EMBL" id="MSR91872.1"/>
    </source>
</evidence>
<evidence type="ECO:0000313" key="2">
    <source>
        <dbReference type="Proteomes" id="UP000460287"/>
    </source>
</evidence>
<protein>
    <submittedName>
        <fullName evidence="1">DUF4299 family protein</fullName>
    </submittedName>
</protein>
<keyword evidence="2" id="KW-1185">Reference proteome</keyword>
<reference evidence="1 2" key="1">
    <citation type="submission" date="2019-08" db="EMBL/GenBank/DDBJ databases">
        <title>In-depth cultivation of the pig gut microbiome towards novel bacterial diversity and tailored functional studies.</title>
        <authorList>
            <person name="Wylensek D."/>
            <person name="Hitch T.C.A."/>
            <person name="Clavel T."/>
        </authorList>
    </citation>
    <scope>NUCLEOTIDE SEQUENCE [LARGE SCALE GENOMIC DNA]</scope>
    <source>
        <strain evidence="1 2">WCA-383-APC-5B</strain>
    </source>
</reference>
<dbReference type="Proteomes" id="UP000460287">
    <property type="component" value="Unassembled WGS sequence"/>
</dbReference>
<comment type="caution">
    <text evidence="1">The sequence shown here is derived from an EMBL/GenBank/DDBJ whole genome shotgun (WGS) entry which is preliminary data.</text>
</comment>